<evidence type="ECO:0000256" key="4">
    <source>
        <dbReference type="ARBA" id="ARBA00022452"/>
    </source>
</evidence>
<dbReference type="PANTHER" id="PTHR10802">
    <property type="entry name" value="MITOCHONDRIAL IMPORT RECEPTOR SUBUNIT TOM40"/>
    <property type="match status" value="1"/>
</dbReference>
<evidence type="ECO:0000256" key="1">
    <source>
        <dbReference type="ARBA" id="ARBA00004374"/>
    </source>
</evidence>
<accession>A0AAJ6QTA5</accession>
<dbReference type="KEGG" id="goe:100903608"/>
<evidence type="ECO:0000256" key="10">
    <source>
        <dbReference type="SAM" id="MobiDB-lite"/>
    </source>
</evidence>
<evidence type="ECO:0000256" key="6">
    <source>
        <dbReference type="ARBA" id="ARBA00022787"/>
    </source>
</evidence>
<evidence type="ECO:0000256" key="5">
    <source>
        <dbReference type="ARBA" id="ARBA00022692"/>
    </source>
</evidence>
<feature type="region of interest" description="Disordered" evidence="10">
    <location>
        <begin position="1"/>
        <end position="31"/>
    </location>
</feature>
<dbReference type="Proteomes" id="UP000694867">
    <property type="component" value="Unplaced"/>
</dbReference>
<protein>
    <submittedName>
        <fullName evidence="12">Mitochondrial import receptor subunit TOM40 homolog 1</fullName>
    </submittedName>
</protein>
<keyword evidence="6" id="KW-1000">Mitochondrion outer membrane</keyword>
<dbReference type="CDD" id="cd07305">
    <property type="entry name" value="Porin3_Tom40"/>
    <property type="match status" value="1"/>
</dbReference>
<dbReference type="CTD" id="44978"/>
<dbReference type="InterPro" id="IPR023614">
    <property type="entry name" value="Porin_dom_sf"/>
</dbReference>
<keyword evidence="8" id="KW-0496">Mitochondrion</keyword>
<evidence type="ECO:0000256" key="8">
    <source>
        <dbReference type="ARBA" id="ARBA00023128"/>
    </source>
</evidence>
<comment type="similarity">
    <text evidence="2">Belongs to the Tom40 family.</text>
</comment>
<proteinExistence type="inferred from homology"/>
<keyword evidence="3" id="KW-0813">Transport</keyword>
<dbReference type="Gene3D" id="2.40.160.10">
    <property type="entry name" value="Porin"/>
    <property type="match status" value="1"/>
</dbReference>
<dbReference type="Pfam" id="PF01459">
    <property type="entry name" value="Porin_3"/>
    <property type="match status" value="1"/>
</dbReference>
<organism evidence="11 12">
    <name type="scientific">Galendromus occidentalis</name>
    <name type="common">western predatory mite</name>
    <dbReference type="NCBI Taxonomy" id="34638"/>
    <lineage>
        <taxon>Eukaryota</taxon>
        <taxon>Metazoa</taxon>
        <taxon>Ecdysozoa</taxon>
        <taxon>Arthropoda</taxon>
        <taxon>Chelicerata</taxon>
        <taxon>Arachnida</taxon>
        <taxon>Acari</taxon>
        <taxon>Parasitiformes</taxon>
        <taxon>Mesostigmata</taxon>
        <taxon>Gamasina</taxon>
        <taxon>Phytoseioidea</taxon>
        <taxon>Phytoseiidae</taxon>
        <taxon>Typhlodrominae</taxon>
        <taxon>Galendromus</taxon>
    </lineage>
</organism>
<reference evidence="12" key="1">
    <citation type="submission" date="2025-08" db="UniProtKB">
        <authorList>
            <consortium name="RefSeq"/>
        </authorList>
    </citation>
    <scope>IDENTIFICATION</scope>
</reference>
<name>A0AAJ6QTA5_9ACAR</name>
<dbReference type="RefSeq" id="XP_003743177.1">
    <property type="nucleotide sequence ID" value="XM_003743129.1"/>
</dbReference>
<evidence type="ECO:0000313" key="11">
    <source>
        <dbReference type="Proteomes" id="UP000694867"/>
    </source>
</evidence>
<dbReference type="GO" id="GO:0030150">
    <property type="term" value="P:protein import into mitochondrial matrix"/>
    <property type="evidence" value="ECO:0007669"/>
    <property type="project" value="InterPro"/>
</dbReference>
<keyword evidence="4" id="KW-1134">Transmembrane beta strand</keyword>
<keyword evidence="7" id="KW-0653">Protein transport</keyword>
<evidence type="ECO:0000256" key="7">
    <source>
        <dbReference type="ARBA" id="ARBA00022927"/>
    </source>
</evidence>
<feature type="compositionally biased region" description="Pro residues" evidence="10">
    <location>
        <begin position="11"/>
        <end position="25"/>
    </location>
</feature>
<dbReference type="AlphaFoldDB" id="A0AAJ6QTA5"/>
<evidence type="ECO:0000256" key="3">
    <source>
        <dbReference type="ARBA" id="ARBA00022448"/>
    </source>
</evidence>
<dbReference type="InterPro" id="IPR037930">
    <property type="entry name" value="Tom40"/>
</dbReference>
<dbReference type="InterPro" id="IPR027246">
    <property type="entry name" value="Porin_Euk/Tom40"/>
</dbReference>
<evidence type="ECO:0000256" key="9">
    <source>
        <dbReference type="ARBA" id="ARBA00023136"/>
    </source>
</evidence>
<keyword evidence="11" id="KW-1185">Reference proteome</keyword>
<dbReference type="GeneID" id="100903608"/>
<keyword evidence="12" id="KW-0675">Receptor</keyword>
<sequence length="325" mass="34876">MGNVQASTAPPGSPSDFAPPPPPPPEGEKKDAIVQDLPENPGSLEDLHKKVKDLMPICFEGARVIVNKGLSNNFQVSHTLNMSNLTPKGYRFGATYVGKTHYTPEDASPILMGDIDPSGNLNAQCVSQLSRRLRGKMVAQVQDNKFVTTQFSGEYTGINYTATLSAGNLDFKSRSGVLVAQYLQNIQPRVALGAEYAYQYAPQIPGGGVSVLSLAGRYTGEQCVIAGTLGMVSAHASYYLRTNSSTQVGVEVETNYRIGDSVATLAYQMDLPKGNMVFRGMVDSTWTVGAVMEKRLAPLPFTFCMSAMLNHVKGSSRIGLGLIIG</sequence>
<gene>
    <name evidence="12" type="primary">LOC100903608</name>
</gene>
<dbReference type="GO" id="GO:0005741">
    <property type="term" value="C:mitochondrial outer membrane"/>
    <property type="evidence" value="ECO:0007669"/>
    <property type="project" value="UniProtKB-SubCell"/>
</dbReference>
<comment type="subcellular location">
    <subcellularLocation>
        <location evidence="1">Mitochondrion outer membrane</location>
        <topology evidence="1">Multi-pass membrane protein</topology>
    </subcellularLocation>
</comment>
<keyword evidence="9" id="KW-0472">Membrane</keyword>
<keyword evidence="5" id="KW-0812">Transmembrane</keyword>
<dbReference type="GO" id="GO:0008320">
    <property type="term" value="F:protein transmembrane transporter activity"/>
    <property type="evidence" value="ECO:0007669"/>
    <property type="project" value="InterPro"/>
</dbReference>
<evidence type="ECO:0000256" key="2">
    <source>
        <dbReference type="ARBA" id="ARBA00010510"/>
    </source>
</evidence>
<evidence type="ECO:0000313" key="12">
    <source>
        <dbReference type="RefSeq" id="XP_003743177.1"/>
    </source>
</evidence>